<name>A0A6C0BRU7_9ZZZZ</name>
<dbReference type="InterPro" id="IPR013766">
    <property type="entry name" value="Thioredoxin_domain"/>
</dbReference>
<dbReference type="AlphaFoldDB" id="A0A6C0BRU7"/>
<dbReference type="Pfam" id="PF00085">
    <property type="entry name" value="Thioredoxin"/>
    <property type="match status" value="1"/>
</dbReference>
<dbReference type="EMBL" id="MN739240">
    <property type="protein sequence ID" value="QHS95107.1"/>
    <property type="molecule type" value="Genomic_DNA"/>
</dbReference>
<reference evidence="2" key="1">
    <citation type="journal article" date="2020" name="Nature">
        <title>Giant virus diversity and host interactions through global metagenomics.</title>
        <authorList>
            <person name="Schulz F."/>
            <person name="Roux S."/>
            <person name="Paez-Espino D."/>
            <person name="Jungbluth S."/>
            <person name="Walsh D.A."/>
            <person name="Denef V.J."/>
            <person name="McMahon K.D."/>
            <person name="Konstantinidis K.T."/>
            <person name="Eloe-Fadrosh E.A."/>
            <person name="Kyrpides N.C."/>
            <person name="Woyke T."/>
        </authorList>
    </citation>
    <scope>NUCLEOTIDE SEQUENCE</scope>
    <source>
        <strain evidence="2">GVMAG-M-3300018428-16</strain>
    </source>
</reference>
<organism evidence="2">
    <name type="scientific">viral metagenome</name>
    <dbReference type="NCBI Taxonomy" id="1070528"/>
    <lineage>
        <taxon>unclassified sequences</taxon>
        <taxon>metagenomes</taxon>
        <taxon>organismal metagenomes</taxon>
    </lineage>
</organism>
<dbReference type="CDD" id="cd02947">
    <property type="entry name" value="TRX_family"/>
    <property type="match status" value="1"/>
</dbReference>
<accession>A0A6C0BRU7</accession>
<dbReference type="Gene3D" id="3.40.30.10">
    <property type="entry name" value="Glutaredoxin"/>
    <property type="match status" value="1"/>
</dbReference>
<protein>
    <recommendedName>
        <fullName evidence="1">Thioredoxin domain-containing protein</fullName>
    </recommendedName>
</protein>
<evidence type="ECO:0000259" key="1">
    <source>
        <dbReference type="Pfam" id="PF00085"/>
    </source>
</evidence>
<proteinExistence type="predicted"/>
<dbReference type="SUPFAM" id="SSF52833">
    <property type="entry name" value="Thioredoxin-like"/>
    <property type="match status" value="1"/>
</dbReference>
<dbReference type="InterPro" id="IPR036249">
    <property type="entry name" value="Thioredoxin-like_sf"/>
</dbReference>
<sequence length="121" mass="13730">MVQLSNTLKSRQELQDVLENNPGIIIIKLGAEWCGPCKRIDPIVKEYFNKSNNNCLCISIDIDESLDIFAMYKRFKVLVGVPGLLCYTQEDEGIYPSFVCNTGDSKKVIEFFNECNKILQG</sequence>
<feature type="domain" description="Thioredoxin" evidence="1">
    <location>
        <begin position="11"/>
        <end position="89"/>
    </location>
</feature>
<evidence type="ECO:0000313" key="2">
    <source>
        <dbReference type="EMBL" id="QHS95107.1"/>
    </source>
</evidence>